<protein>
    <submittedName>
        <fullName evidence="3">SlyX protein</fullName>
    </submittedName>
</protein>
<evidence type="ECO:0000256" key="1">
    <source>
        <dbReference type="SAM" id="Coils"/>
    </source>
</evidence>
<evidence type="ECO:0000256" key="2">
    <source>
        <dbReference type="SAM" id="MobiDB-lite"/>
    </source>
</evidence>
<dbReference type="Pfam" id="PF04102">
    <property type="entry name" value="SlyX"/>
    <property type="match status" value="1"/>
</dbReference>
<feature type="compositionally biased region" description="Basic and acidic residues" evidence="2">
    <location>
        <begin position="53"/>
        <end position="66"/>
    </location>
</feature>
<dbReference type="RefSeq" id="WP_169260652.1">
    <property type="nucleotide sequence ID" value="NZ_WTVQ01000018.1"/>
</dbReference>
<dbReference type="SUPFAM" id="SSF58038">
    <property type="entry name" value="SNARE fusion complex"/>
    <property type="match status" value="1"/>
</dbReference>
<dbReference type="PANTHER" id="PTHR36508">
    <property type="entry name" value="PROTEIN SLYX"/>
    <property type="match status" value="1"/>
</dbReference>
<keyword evidence="1" id="KW-0175">Coiled coil</keyword>
<dbReference type="Proteomes" id="UP000648984">
    <property type="component" value="Unassembled WGS sequence"/>
</dbReference>
<name>A0ABX1QAT4_9RHOO</name>
<dbReference type="EMBL" id="WTVQ01000018">
    <property type="protein sequence ID" value="NMG75499.1"/>
    <property type="molecule type" value="Genomic_DNA"/>
</dbReference>
<reference evidence="3 4" key="1">
    <citation type="submission" date="2019-12" db="EMBL/GenBank/DDBJ databases">
        <title>Comparative genomics gives insights into the taxonomy of the Azoarcus-Aromatoleum group and reveals separate origins of nif in the plant-associated Azoarcus and non-plant-associated Aromatoleum sub-groups.</title>
        <authorList>
            <person name="Lafos M."/>
            <person name="Maluk M."/>
            <person name="Batista M."/>
            <person name="Junghare M."/>
            <person name="Carmona M."/>
            <person name="Faoro H."/>
            <person name="Cruz L.M."/>
            <person name="Battistoni F."/>
            <person name="De Souza E."/>
            <person name="Pedrosa F."/>
            <person name="Chen W.-M."/>
            <person name="Poole P.S."/>
            <person name="Dixon R.A."/>
            <person name="James E.K."/>
        </authorList>
    </citation>
    <scope>NUCLEOTIDE SEQUENCE [LARGE SCALE GENOMIC DNA]</scope>
    <source>
        <strain evidence="3 4">22Lin</strain>
    </source>
</reference>
<organism evidence="3 4">
    <name type="scientific">Aromatoleum diolicum</name>
    <dbReference type="NCBI Taxonomy" id="75796"/>
    <lineage>
        <taxon>Bacteria</taxon>
        <taxon>Pseudomonadati</taxon>
        <taxon>Pseudomonadota</taxon>
        <taxon>Betaproteobacteria</taxon>
        <taxon>Rhodocyclales</taxon>
        <taxon>Rhodocyclaceae</taxon>
        <taxon>Aromatoleum</taxon>
    </lineage>
</organism>
<feature type="coiled-coil region" evidence="1">
    <location>
        <begin position="5"/>
        <end position="46"/>
    </location>
</feature>
<dbReference type="InterPro" id="IPR007236">
    <property type="entry name" value="SlyX"/>
</dbReference>
<keyword evidence="4" id="KW-1185">Reference proteome</keyword>
<sequence length="66" mass="7896">MEDRLNRIESKIALSEDLLEELNLMVFRQQQQIDRLQQQIVDLHRQLASGSPGERRDLREEIPPHY</sequence>
<accession>A0ABX1QAT4</accession>
<feature type="region of interest" description="Disordered" evidence="2">
    <location>
        <begin position="47"/>
        <end position="66"/>
    </location>
</feature>
<dbReference type="PANTHER" id="PTHR36508:SF1">
    <property type="entry name" value="PROTEIN SLYX"/>
    <property type="match status" value="1"/>
</dbReference>
<comment type="caution">
    <text evidence="3">The sequence shown here is derived from an EMBL/GenBank/DDBJ whole genome shotgun (WGS) entry which is preliminary data.</text>
</comment>
<evidence type="ECO:0000313" key="3">
    <source>
        <dbReference type="EMBL" id="NMG75499.1"/>
    </source>
</evidence>
<gene>
    <name evidence="3" type="ORF">GPA25_12100</name>
</gene>
<proteinExistence type="predicted"/>
<evidence type="ECO:0000313" key="4">
    <source>
        <dbReference type="Proteomes" id="UP000648984"/>
    </source>
</evidence>